<dbReference type="VEuPathDB" id="TriTrypDB:LtaPh_0205251"/>
<dbReference type="OrthoDB" id="2423701at2759"/>
<feature type="compositionally biased region" description="Basic residues" evidence="4">
    <location>
        <begin position="46"/>
        <end position="58"/>
    </location>
</feature>
<gene>
    <name evidence="5" type="ORF">LtaPh_0205251</name>
</gene>
<feature type="compositionally biased region" description="Low complexity" evidence="4">
    <location>
        <begin position="530"/>
        <end position="545"/>
    </location>
</feature>
<evidence type="ECO:0000256" key="1">
    <source>
        <dbReference type="ARBA" id="ARBA00022737"/>
    </source>
</evidence>
<dbReference type="InterPro" id="IPR011990">
    <property type="entry name" value="TPR-like_helical_dom_sf"/>
</dbReference>
<accession>A0A640K7F7</accession>
<dbReference type="EMBL" id="BLBS01000002">
    <property type="protein sequence ID" value="GET85493.1"/>
    <property type="molecule type" value="Genomic_DNA"/>
</dbReference>
<dbReference type="InterPro" id="IPR019734">
    <property type="entry name" value="TPR_rpt"/>
</dbReference>
<dbReference type="SMART" id="SM00028">
    <property type="entry name" value="TPR"/>
    <property type="match status" value="2"/>
</dbReference>
<feature type="region of interest" description="Disordered" evidence="4">
    <location>
        <begin position="45"/>
        <end position="72"/>
    </location>
</feature>
<feature type="compositionally biased region" description="Polar residues" evidence="4">
    <location>
        <begin position="509"/>
        <end position="518"/>
    </location>
</feature>
<evidence type="ECO:0000256" key="4">
    <source>
        <dbReference type="SAM" id="MobiDB-lite"/>
    </source>
</evidence>
<evidence type="ECO:0000313" key="5">
    <source>
        <dbReference type="EMBL" id="GET85493.1"/>
    </source>
</evidence>
<dbReference type="SUPFAM" id="SSF48452">
    <property type="entry name" value="TPR-like"/>
    <property type="match status" value="1"/>
</dbReference>
<evidence type="ECO:0000313" key="6">
    <source>
        <dbReference type="Proteomes" id="UP000419144"/>
    </source>
</evidence>
<evidence type="ECO:0000256" key="2">
    <source>
        <dbReference type="ARBA" id="ARBA00022803"/>
    </source>
</evidence>
<feature type="compositionally biased region" description="Low complexity" evidence="4">
    <location>
        <begin position="156"/>
        <end position="171"/>
    </location>
</feature>
<proteinExistence type="predicted"/>
<dbReference type="Gene3D" id="1.25.40.10">
    <property type="entry name" value="Tetratricopeptide repeat domain"/>
    <property type="match status" value="1"/>
</dbReference>
<name>A0A640K7F7_LEITA</name>
<dbReference type="PROSITE" id="PS50005">
    <property type="entry name" value="TPR"/>
    <property type="match status" value="1"/>
</dbReference>
<feature type="repeat" description="TPR" evidence="3">
    <location>
        <begin position="299"/>
        <end position="332"/>
    </location>
</feature>
<dbReference type="FunFam" id="1.25.40.10:FF:001247">
    <property type="entry name" value="TPR repeat/Tetratricopeptide repeat"/>
    <property type="match status" value="1"/>
</dbReference>
<keyword evidence="1" id="KW-0677">Repeat</keyword>
<protein>
    <submittedName>
        <fullName evidence="5">TPR repeat/tetratricopeptide repeat, putative</fullName>
    </submittedName>
</protein>
<dbReference type="PANTHER" id="PTHR22904">
    <property type="entry name" value="TPR REPEAT CONTAINING PROTEIN"/>
    <property type="match status" value="1"/>
</dbReference>
<comment type="caution">
    <text evidence="5">The sequence shown here is derived from an EMBL/GenBank/DDBJ whole genome shotgun (WGS) entry which is preliminary data.</text>
</comment>
<evidence type="ECO:0000256" key="3">
    <source>
        <dbReference type="PROSITE-ProRule" id="PRU00339"/>
    </source>
</evidence>
<sequence>MCCCFHLFPPWLLFPALQPRPHHRLPSSLFSASQQCPHPAYIPRSTHTHTHTHTHRTFSAHPPSLPPSPFHMSTEADRQAFLRLMGLTDADVADPDHQPCPTLHPSTSSSRHVAEKVHRRAQHSSPTASSVAGLSYSASLGGDAIQLSLMNTTSTLRDTTTSGASGPPSSSRPLVSARRSVHWEDENIATTSNASPLPQRRGAPGCTAAAISEELKDKGNRSFEAGAFREAAEHYTAAINALAASTTHSGAEVMLLGALYSNRSAAYLQSAHEMPSAEDAYARALCDADRAVSLRSSWFKGYARQGDAYFKLRQYGAAAEAYEMALQMDPRNKTLMNALSESRQRARHAAREALELRRTMLSTTTGQAGSSTSAKGDPCGGAAASQKVSTQSDVYKGGRRRSGQTQRLWAALKQEVEASVHEATGDAYRLQQLERFRARCSKEVTPTAQRAAERKAHVGNTVASSSGAPAFEPVKKASAAVSRCSAAPRPDAEVNPATAAASVERRHLTSVSSCSATALPSEPHLPPHRSAPVSPAASGHGAAGALFDGPVKNVRDVPYAFSSAAASAYQQRLLEEFRRRKATKQ</sequence>
<keyword evidence="2 3" id="KW-0802">TPR repeat</keyword>
<feature type="region of interest" description="Disordered" evidence="4">
    <location>
        <begin position="362"/>
        <end position="403"/>
    </location>
</feature>
<organism evidence="5 6">
    <name type="scientific">Leishmania tarentolae</name>
    <name type="common">Sauroleishmania tarentolae</name>
    <dbReference type="NCBI Taxonomy" id="5689"/>
    <lineage>
        <taxon>Eukaryota</taxon>
        <taxon>Discoba</taxon>
        <taxon>Euglenozoa</taxon>
        <taxon>Kinetoplastea</taxon>
        <taxon>Metakinetoplastina</taxon>
        <taxon>Trypanosomatida</taxon>
        <taxon>Trypanosomatidae</taxon>
        <taxon>Leishmaniinae</taxon>
        <taxon>Leishmania</taxon>
        <taxon>lizard Leishmania</taxon>
    </lineage>
</organism>
<feature type="region of interest" description="Disordered" evidence="4">
    <location>
        <begin position="92"/>
        <end position="130"/>
    </location>
</feature>
<dbReference type="GO" id="GO:0051879">
    <property type="term" value="F:Hsp90 protein binding"/>
    <property type="evidence" value="ECO:0007669"/>
    <property type="project" value="TreeGrafter"/>
</dbReference>
<keyword evidence="6" id="KW-1185">Reference proteome</keyword>
<feature type="compositionally biased region" description="Low complexity" evidence="4">
    <location>
        <begin position="362"/>
        <end position="374"/>
    </location>
</feature>
<feature type="region of interest" description="Disordered" evidence="4">
    <location>
        <begin position="485"/>
        <end position="548"/>
    </location>
</feature>
<dbReference type="AlphaFoldDB" id="A0A640K7F7"/>
<dbReference type="PANTHER" id="PTHR22904:SF534">
    <property type="match status" value="1"/>
</dbReference>
<feature type="region of interest" description="Disordered" evidence="4">
    <location>
        <begin position="156"/>
        <end position="205"/>
    </location>
</feature>
<dbReference type="Proteomes" id="UP000419144">
    <property type="component" value="Unassembled WGS sequence"/>
</dbReference>
<reference evidence="5" key="1">
    <citation type="submission" date="2019-11" db="EMBL/GenBank/DDBJ databases">
        <title>Leishmania tarentolae CDS.</title>
        <authorList>
            <person name="Goto Y."/>
            <person name="Yamagishi J."/>
        </authorList>
    </citation>
    <scope>NUCLEOTIDE SEQUENCE [LARGE SCALE GENOMIC DNA]</scope>
    <source>
        <strain evidence="5">Parrot Tar II</strain>
    </source>
</reference>